<comment type="caution">
    <text evidence="1">The sequence shown here is derived from an EMBL/GenBank/DDBJ whole genome shotgun (WGS) entry which is preliminary data.</text>
</comment>
<dbReference type="Proteomes" id="UP000321039">
    <property type="component" value="Unassembled WGS sequence"/>
</dbReference>
<organism evidence="1 2">
    <name type="scientific">Parahaliea maris</name>
    <dbReference type="NCBI Taxonomy" id="2716870"/>
    <lineage>
        <taxon>Bacteria</taxon>
        <taxon>Pseudomonadati</taxon>
        <taxon>Pseudomonadota</taxon>
        <taxon>Gammaproteobacteria</taxon>
        <taxon>Cellvibrionales</taxon>
        <taxon>Halieaceae</taxon>
        <taxon>Parahaliea</taxon>
    </lineage>
</organism>
<reference evidence="1 2" key="1">
    <citation type="submission" date="2019-08" db="EMBL/GenBank/DDBJ databases">
        <title>Parahaliea maris sp. nov., isolated from the surface seawater.</title>
        <authorList>
            <person name="Liu Y."/>
        </authorList>
    </citation>
    <scope>NUCLEOTIDE SEQUENCE [LARGE SCALE GENOMIC DNA]</scope>
    <source>
        <strain evidence="1 2">HSLHS9</strain>
    </source>
</reference>
<keyword evidence="2" id="KW-1185">Reference proteome</keyword>
<dbReference type="AlphaFoldDB" id="A0A5C8ZWW8"/>
<accession>A0A5C8ZWW8</accession>
<dbReference type="EMBL" id="VRZA01000004">
    <property type="protein sequence ID" value="TXS93073.1"/>
    <property type="molecule type" value="Genomic_DNA"/>
</dbReference>
<proteinExistence type="predicted"/>
<evidence type="ECO:0000313" key="2">
    <source>
        <dbReference type="Proteomes" id="UP000321039"/>
    </source>
</evidence>
<protein>
    <submittedName>
        <fullName evidence="1">Uncharacterized protein</fullName>
    </submittedName>
</protein>
<sequence length="60" mass="7181">MKIEWIQRVADTPEKEHIQSDGRIRRWGRISEMDGRYLRVVLLPDGKTVHNAFFDRGFRP</sequence>
<gene>
    <name evidence="1" type="ORF">FV139_13165</name>
</gene>
<name>A0A5C8ZWW8_9GAMM</name>
<evidence type="ECO:0000313" key="1">
    <source>
        <dbReference type="EMBL" id="TXS93073.1"/>
    </source>
</evidence>